<feature type="disulfide bond" evidence="8">
    <location>
        <begin position="102"/>
        <end position="114"/>
    </location>
</feature>
<dbReference type="PROSITE" id="PS50068">
    <property type="entry name" value="LDLRA_2"/>
    <property type="match status" value="3"/>
</dbReference>
<proteinExistence type="evidence at transcript level"/>
<evidence type="ECO:0000256" key="5">
    <source>
        <dbReference type="ARBA" id="ARBA00022989"/>
    </source>
</evidence>
<evidence type="ECO:0000256" key="2">
    <source>
        <dbReference type="ARBA" id="ARBA00004308"/>
    </source>
</evidence>
<feature type="disulfide bond" evidence="8">
    <location>
        <begin position="28"/>
        <end position="46"/>
    </location>
</feature>
<evidence type="ECO:0000256" key="6">
    <source>
        <dbReference type="ARBA" id="ARBA00023136"/>
    </source>
</evidence>
<evidence type="ECO:0000256" key="4">
    <source>
        <dbReference type="ARBA" id="ARBA00022737"/>
    </source>
</evidence>
<feature type="disulfide bond" evidence="8">
    <location>
        <begin position="109"/>
        <end position="127"/>
    </location>
</feature>
<feature type="disulfide bond" evidence="8">
    <location>
        <begin position="60"/>
        <end position="72"/>
    </location>
</feature>
<dbReference type="InterPro" id="IPR050685">
    <property type="entry name" value="LDLR"/>
</dbReference>
<keyword evidence="5" id="KW-1133">Transmembrane helix</keyword>
<dbReference type="GO" id="GO:0016192">
    <property type="term" value="P:vesicle-mediated transport"/>
    <property type="evidence" value="ECO:0007669"/>
    <property type="project" value="UniProtKB-ARBA"/>
</dbReference>
<evidence type="ECO:0000256" key="8">
    <source>
        <dbReference type="PROSITE-ProRule" id="PRU00124"/>
    </source>
</evidence>
<dbReference type="PRINTS" id="PR00261">
    <property type="entry name" value="LDLRECEPTOR"/>
</dbReference>
<keyword evidence="4" id="KW-0677">Repeat</keyword>
<dbReference type="PROSITE" id="PS01209">
    <property type="entry name" value="LDLRA_1"/>
    <property type="match status" value="1"/>
</dbReference>
<protein>
    <submittedName>
        <fullName evidence="10">Basement membrane-specific heparan sulfate proteoglycan core protein</fullName>
    </submittedName>
</protein>
<dbReference type="PANTHER" id="PTHR24270">
    <property type="entry name" value="LOW-DENSITY LIPOPROTEIN RECEPTOR-RELATED"/>
    <property type="match status" value="1"/>
</dbReference>
<feature type="disulfide bond" evidence="8">
    <location>
        <begin position="40"/>
        <end position="55"/>
    </location>
</feature>
<evidence type="ECO:0000256" key="7">
    <source>
        <dbReference type="ARBA" id="ARBA00023157"/>
    </source>
</evidence>
<dbReference type="OrthoDB" id="2019384at2759"/>
<evidence type="ECO:0000256" key="3">
    <source>
        <dbReference type="ARBA" id="ARBA00022692"/>
    </source>
</evidence>
<dbReference type="CDD" id="cd00112">
    <property type="entry name" value="LDLa"/>
    <property type="match status" value="3"/>
</dbReference>
<feature type="disulfide bond" evidence="8">
    <location>
        <begin position="67"/>
        <end position="85"/>
    </location>
</feature>
<accession>W8CD32</accession>
<keyword evidence="3" id="KW-0812">Transmembrane</keyword>
<dbReference type="InterPro" id="IPR036055">
    <property type="entry name" value="LDL_receptor-like_sf"/>
</dbReference>
<reference evidence="10" key="2">
    <citation type="journal article" date="2014" name="BMC Genomics">
        <title>A genomic perspective to assessing quality of mass-reared SIT flies used in Mediterranean fruit fly (Ceratitis capitata) eradication in California.</title>
        <authorList>
            <person name="Calla B."/>
            <person name="Hall B."/>
            <person name="Hou S."/>
            <person name="Geib S.M."/>
        </authorList>
    </citation>
    <scope>NUCLEOTIDE SEQUENCE</scope>
</reference>
<gene>
    <name evidence="10" type="primary">PGBM</name>
</gene>
<dbReference type="InterPro" id="IPR023415">
    <property type="entry name" value="LDLR_class-A_CS"/>
</dbReference>
<dbReference type="KEGG" id="ccat:105665027"/>
<evidence type="ECO:0000256" key="1">
    <source>
        <dbReference type="ARBA" id="ARBA00004167"/>
    </source>
</evidence>
<keyword evidence="9" id="KW-0732">Signal</keyword>
<keyword evidence="6" id="KW-0472">Membrane</keyword>
<organism evidence="10">
    <name type="scientific">Ceratitis capitata</name>
    <name type="common">Mediterranean fruit fly</name>
    <name type="synonym">Tephritis capitata</name>
    <dbReference type="NCBI Taxonomy" id="7213"/>
    <lineage>
        <taxon>Eukaryota</taxon>
        <taxon>Metazoa</taxon>
        <taxon>Ecdysozoa</taxon>
        <taxon>Arthropoda</taxon>
        <taxon>Hexapoda</taxon>
        <taxon>Insecta</taxon>
        <taxon>Pterygota</taxon>
        <taxon>Neoptera</taxon>
        <taxon>Endopterygota</taxon>
        <taxon>Diptera</taxon>
        <taxon>Brachycera</taxon>
        <taxon>Muscomorpha</taxon>
        <taxon>Tephritoidea</taxon>
        <taxon>Tephritidae</taxon>
        <taxon>Ceratitis</taxon>
        <taxon>Ceratitis</taxon>
    </lineage>
</organism>
<dbReference type="AlphaFoldDB" id="W8CD32"/>
<dbReference type="InterPro" id="IPR002172">
    <property type="entry name" value="LDrepeatLR_classA_rpt"/>
</dbReference>
<evidence type="ECO:0000256" key="9">
    <source>
        <dbReference type="SAM" id="SignalP"/>
    </source>
</evidence>
<sequence length="142" mass="15656">MRVILVFPICCILLNIYANGDDCQGAKCADGECIDDFSVCNGLVDCRDGTDESDCGDAECQDSDFKCHYGACIPSISTCNQKFDCLDGSDESFHHCPHDKLCSREQFQCGYGGCIELSKKCDSIFDCPDRTDEYPPLCEPET</sequence>
<comment type="subcellular location">
    <subcellularLocation>
        <location evidence="2">Endomembrane system</location>
    </subcellularLocation>
    <subcellularLocation>
        <location evidence="1">Membrane</location>
        <topology evidence="1">Single-pass membrane protein</topology>
    </subcellularLocation>
</comment>
<dbReference type="SMART" id="SM00192">
    <property type="entry name" value="LDLa"/>
    <property type="match status" value="3"/>
</dbReference>
<name>W8CD32_CERCA</name>
<dbReference type="GO" id="GO:0012505">
    <property type="term" value="C:endomembrane system"/>
    <property type="evidence" value="ECO:0007669"/>
    <property type="project" value="UniProtKB-SubCell"/>
</dbReference>
<feature type="chain" id="PRO_5004909878" evidence="9">
    <location>
        <begin position="21"/>
        <end position="142"/>
    </location>
</feature>
<dbReference type="GeneID" id="105665027"/>
<dbReference type="Pfam" id="PF00057">
    <property type="entry name" value="Ldl_recept_a"/>
    <property type="match status" value="3"/>
</dbReference>
<reference evidence="10" key="1">
    <citation type="submission" date="2013-07" db="EMBL/GenBank/DDBJ databases">
        <authorList>
            <person name="Geib S."/>
        </authorList>
    </citation>
    <scope>NUCLEOTIDE SEQUENCE</scope>
</reference>
<dbReference type="SUPFAM" id="SSF57424">
    <property type="entry name" value="LDL receptor-like module"/>
    <property type="match status" value="3"/>
</dbReference>
<dbReference type="EMBL" id="GAMC01002651">
    <property type="protein sequence ID" value="JAC03905.1"/>
    <property type="molecule type" value="mRNA"/>
</dbReference>
<comment type="caution">
    <text evidence="8">Lacks conserved residue(s) required for the propagation of feature annotation.</text>
</comment>
<keyword evidence="7 8" id="KW-1015">Disulfide bond</keyword>
<dbReference type="GO" id="GO:0005886">
    <property type="term" value="C:plasma membrane"/>
    <property type="evidence" value="ECO:0007669"/>
    <property type="project" value="TreeGrafter"/>
</dbReference>
<dbReference type="Gene3D" id="4.10.400.10">
    <property type="entry name" value="Low-density Lipoprotein Receptor"/>
    <property type="match status" value="3"/>
</dbReference>
<evidence type="ECO:0000313" key="10">
    <source>
        <dbReference type="EMBL" id="JAC03905.1"/>
    </source>
</evidence>
<feature type="signal peptide" evidence="9">
    <location>
        <begin position="1"/>
        <end position="20"/>
    </location>
</feature>
<dbReference type="PANTHER" id="PTHR24270:SF62">
    <property type="entry name" value="LOW-DENSITY LIPOPROTEIN RECEPTOR-RELATED PROTEIN 2"/>
    <property type="match status" value="1"/>
</dbReference>